<dbReference type="PANTHER" id="PTHR38765:SF1">
    <property type="entry name" value="DUF484 DOMAIN-CONTAINING PROTEIN"/>
    <property type="match status" value="1"/>
</dbReference>
<dbReference type="STRING" id="680026.AB733_17840"/>
<dbReference type="Proteomes" id="UP000240481">
    <property type="component" value="Unassembled WGS sequence"/>
</dbReference>
<dbReference type="PANTHER" id="PTHR38765">
    <property type="entry name" value="DUF484 DOMAIN-CONTAINING PROTEIN"/>
    <property type="match status" value="1"/>
</dbReference>
<gene>
    <name evidence="2" type="ORF">C9I94_22365</name>
</gene>
<name>A0A0J8XVK9_9GAMM</name>
<dbReference type="OrthoDB" id="8525200at2"/>
<dbReference type="InterPro" id="IPR029016">
    <property type="entry name" value="GAF-like_dom_sf"/>
</dbReference>
<evidence type="ECO:0000313" key="2">
    <source>
        <dbReference type="EMBL" id="PSW20398.1"/>
    </source>
</evidence>
<feature type="coiled-coil region" evidence="1">
    <location>
        <begin position="59"/>
        <end position="86"/>
    </location>
</feature>
<protein>
    <submittedName>
        <fullName evidence="2">DUF484 domain-containing protein</fullName>
    </submittedName>
</protein>
<evidence type="ECO:0000256" key="1">
    <source>
        <dbReference type="SAM" id="Coils"/>
    </source>
</evidence>
<reference evidence="2 3" key="1">
    <citation type="submission" date="2018-01" db="EMBL/GenBank/DDBJ databases">
        <title>Whole genome sequencing of Histamine producing bacteria.</title>
        <authorList>
            <person name="Butler K."/>
        </authorList>
    </citation>
    <scope>NUCLEOTIDE SEQUENCE [LARGE SCALE GENOMIC DNA]</scope>
    <source>
        <strain evidence="2 3">DSM 24669</strain>
    </source>
</reference>
<dbReference type="RefSeq" id="WP_048899997.1">
    <property type="nucleotide sequence ID" value="NZ_AP024852.1"/>
</dbReference>
<organism evidence="2 3">
    <name type="scientific">Photobacterium swingsii</name>
    <dbReference type="NCBI Taxonomy" id="680026"/>
    <lineage>
        <taxon>Bacteria</taxon>
        <taxon>Pseudomonadati</taxon>
        <taxon>Pseudomonadota</taxon>
        <taxon>Gammaproteobacteria</taxon>
        <taxon>Vibrionales</taxon>
        <taxon>Vibrionaceae</taxon>
        <taxon>Photobacterium</taxon>
    </lineage>
</organism>
<accession>A0A0J8XVK9</accession>
<dbReference type="EMBL" id="PYLZ01000017">
    <property type="protein sequence ID" value="PSW20398.1"/>
    <property type="molecule type" value="Genomic_DNA"/>
</dbReference>
<dbReference type="AlphaFoldDB" id="A0A0J8XVK9"/>
<sequence>MTDVSQLDELTEAVSETPLSDKLHDEAVAEYLLSHPDFFLRQPDLLAYLHIPQSERGVVSMVEIQLERLRHRVNELEGNIARLVDIAAKNSDLHALFSQAQVKLFQTHNIYQALLVLDELTTDLNLEYSLRLFDSMDEQLFLDRRDFESFRVSHLSRRSVYLGRLRKKESEMLFEQPPQLGSFVVLPLGFERPIGVLSFSSADGGHFQPNMDTLFVEQLALIISRLISHWEYSREVIE</sequence>
<keyword evidence="1" id="KW-0175">Coiled coil</keyword>
<keyword evidence="3" id="KW-1185">Reference proteome</keyword>
<dbReference type="InterPro" id="IPR007435">
    <property type="entry name" value="DUF484"/>
</dbReference>
<proteinExistence type="predicted"/>
<dbReference type="Pfam" id="PF04340">
    <property type="entry name" value="DUF484"/>
    <property type="match status" value="1"/>
</dbReference>
<evidence type="ECO:0000313" key="3">
    <source>
        <dbReference type="Proteomes" id="UP000240481"/>
    </source>
</evidence>
<dbReference type="Gene3D" id="3.30.450.40">
    <property type="match status" value="1"/>
</dbReference>
<comment type="caution">
    <text evidence="2">The sequence shown here is derived from an EMBL/GenBank/DDBJ whole genome shotgun (WGS) entry which is preliminary data.</text>
</comment>